<dbReference type="OrthoDB" id="9805070at2"/>
<name>A0A1T4RKB6_9HYPH</name>
<evidence type="ECO:0000256" key="2">
    <source>
        <dbReference type="SAM" id="SignalP"/>
    </source>
</evidence>
<evidence type="ECO:0000256" key="1">
    <source>
        <dbReference type="ARBA" id="ARBA00022729"/>
    </source>
</evidence>
<evidence type="ECO:0000259" key="3">
    <source>
        <dbReference type="Pfam" id="PF01551"/>
    </source>
</evidence>
<keyword evidence="4" id="KW-0378">Hydrolase</keyword>
<dbReference type="EMBL" id="FUWJ01000005">
    <property type="protein sequence ID" value="SKA16413.1"/>
    <property type="molecule type" value="Genomic_DNA"/>
</dbReference>
<gene>
    <name evidence="4" type="ORF">SAMN02745126_03879</name>
</gene>
<dbReference type="PANTHER" id="PTHR21666">
    <property type="entry name" value="PEPTIDASE-RELATED"/>
    <property type="match status" value="1"/>
</dbReference>
<dbReference type="GO" id="GO:0004222">
    <property type="term" value="F:metalloendopeptidase activity"/>
    <property type="evidence" value="ECO:0007669"/>
    <property type="project" value="TreeGrafter"/>
</dbReference>
<feature type="domain" description="M23ase beta-sheet core" evidence="3">
    <location>
        <begin position="253"/>
        <end position="349"/>
    </location>
</feature>
<evidence type="ECO:0000313" key="5">
    <source>
        <dbReference type="Proteomes" id="UP000190092"/>
    </source>
</evidence>
<keyword evidence="5" id="KW-1185">Reference proteome</keyword>
<proteinExistence type="predicted"/>
<dbReference type="Proteomes" id="UP000190092">
    <property type="component" value="Unassembled WGS sequence"/>
</dbReference>
<evidence type="ECO:0000313" key="4">
    <source>
        <dbReference type="EMBL" id="SKA16413.1"/>
    </source>
</evidence>
<feature type="chain" id="PRO_5012256251" evidence="2">
    <location>
        <begin position="25"/>
        <end position="386"/>
    </location>
</feature>
<organism evidence="4 5">
    <name type="scientific">Enhydrobacter aerosaccus</name>
    <dbReference type="NCBI Taxonomy" id="225324"/>
    <lineage>
        <taxon>Bacteria</taxon>
        <taxon>Pseudomonadati</taxon>
        <taxon>Pseudomonadota</taxon>
        <taxon>Alphaproteobacteria</taxon>
        <taxon>Hyphomicrobiales</taxon>
        <taxon>Enhydrobacter</taxon>
    </lineage>
</organism>
<dbReference type="STRING" id="225324.SAMN02745126_03879"/>
<protein>
    <submittedName>
        <fullName evidence="4">Murein DD-endopeptidase MepM and murein hydrolase activator NlpD, contain LysM domain</fullName>
    </submittedName>
</protein>
<feature type="signal peptide" evidence="2">
    <location>
        <begin position="1"/>
        <end position="24"/>
    </location>
</feature>
<dbReference type="AlphaFoldDB" id="A0A1T4RKB6"/>
<dbReference type="PANTHER" id="PTHR21666:SF289">
    <property type="entry name" value="L-ALA--D-GLU ENDOPEPTIDASE"/>
    <property type="match status" value="1"/>
</dbReference>
<dbReference type="InterPro" id="IPR050570">
    <property type="entry name" value="Cell_wall_metabolism_enzyme"/>
</dbReference>
<accession>A0A1T4RKB6</accession>
<dbReference type="Pfam" id="PF01551">
    <property type="entry name" value="Peptidase_M23"/>
    <property type="match status" value="1"/>
</dbReference>
<dbReference type="InterPro" id="IPR011055">
    <property type="entry name" value="Dup_hybrid_motif"/>
</dbReference>
<dbReference type="SUPFAM" id="SSF51261">
    <property type="entry name" value="Duplicated hybrid motif"/>
    <property type="match status" value="1"/>
</dbReference>
<dbReference type="Gene3D" id="2.70.70.10">
    <property type="entry name" value="Glucose Permease (Domain IIA)"/>
    <property type="match status" value="1"/>
</dbReference>
<keyword evidence="1 2" id="KW-0732">Signal</keyword>
<dbReference type="PROSITE" id="PS51257">
    <property type="entry name" value="PROKAR_LIPOPROTEIN"/>
    <property type="match status" value="1"/>
</dbReference>
<sequence length="386" mass="40329">MIRMSSHAVALAILCSCLAVSAHATSPEEERLLGCDCAEAQLQSYLPFTRAIAVSGVVKDGLDRSTAEAGVPPAVMLEGLKALATTIDLDRDVHDGDRFYVRYAQMFTAAGDPIEVGHILWLELKTAAKGTLALHRFRPASAGQESLWLASGQSTAPPELEMPLASITVTSGFGMRADPVDQPWASRVAIGPIGPAPWGAGQNWRPKVVPAPSPLTSAGKVNAPTPLGLAMGLAPPGSGRLSGFKVGGAPMQLHEGVDLVAAVGTPVYAAGDGIVIGAEPKGRYGNWIEIDHAGKLATVYGHLSAFAAGIKAGSEVKQGDLIGYTGNTGRTTGPHLHFEIRVNGRPTNPIGNAALKHAQLRGPDLVKFRKVVADDLAERAREAKSM</sequence>
<dbReference type="InterPro" id="IPR016047">
    <property type="entry name" value="M23ase_b-sheet_dom"/>
</dbReference>
<dbReference type="CDD" id="cd12797">
    <property type="entry name" value="M23_peptidase"/>
    <property type="match status" value="1"/>
</dbReference>
<reference evidence="5" key="1">
    <citation type="submission" date="2017-02" db="EMBL/GenBank/DDBJ databases">
        <authorList>
            <person name="Varghese N."/>
            <person name="Submissions S."/>
        </authorList>
    </citation>
    <scope>NUCLEOTIDE SEQUENCE [LARGE SCALE GENOMIC DNA]</scope>
    <source>
        <strain evidence="5">ATCC 27094</strain>
    </source>
</reference>
<dbReference type="Gene3D" id="3.10.450.350">
    <property type="match status" value="1"/>
</dbReference>